<dbReference type="GO" id="GO:2000051">
    <property type="term" value="P:negative regulation of non-canonical Wnt signaling pathway"/>
    <property type="evidence" value="ECO:0007669"/>
    <property type="project" value="TreeGrafter"/>
</dbReference>
<dbReference type="GO" id="GO:0016020">
    <property type="term" value="C:membrane"/>
    <property type="evidence" value="ECO:0007669"/>
    <property type="project" value="TreeGrafter"/>
</dbReference>
<dbReference type="EMBL" id="CAAE01014705">
    <property type="protein sequence ID" value="CAG03054.1"/>
    <property type="molecule type" value="Genomic_DNA"/>
</dbReference>
<dbReference type="GO" id="GO:0005730">
    <property type="term" value="C:nucleolus"/>
    <property type="evidence" value="ECO:0007669"/>
    <property type="project" value="TreeGrafter"/>
</dbReference>
<protein>
    <submittedName>
        <fullName evidence="1">(spotted green pufferfish) hypothetical protein</fullName>
    </submittedName>
</protein>
<dbReference type="GO" id="GO:0016887">
    <property type="term" value="F:ATP hydrolysis activity"/>
    <property type="evidence" value="ECO:0007669"/>
    <property type="project" value="InterPro"/>
</dbReference>
<reference evidence="1" key="1">
    <citation type="journal article" date="2004" name="Nature">
        <title>Genome duplication in the teleost fish Tetraodon nigroviridis reveals the early vertebrate proto-karyotype.</title>
        <authorList>
            <person name="Jaillon O."/>
            <person name="Aury J.-M."/>
            <person name="Brunet F."/>
            <person name="Petit J.-L."/>
            <person name="Stange-Thomann N."/>
            <person name="Mauceli E."/>
            <person name="Bouneau L."/>
            <person name="Fischer C."/>
            <person name="Ozouf-Costaz C."/>
            <person name="Bernot A."/>
            <person name="Nicaud S."/>
            <person name="Jaffe D."/>
            <person name="Fisher S."/>
            <person name="Lutfalla G."/>
            <person name="Dossat C."/>
            <person name="Segurens B."/>
            <person name="Dasilva C."/>
            <person name="Salanoubat M."/>
            <person name="Levy M."/>
            <person name="Boudet N."/>
            <person name="Castellano S."/>
            <person name="Anthouard V."/>
            <person name="Jubin C."/>
            <person name="Castelli V."/>
            <person name="Katinka M."/>
            <person name="Vacherie B."/>
            <person name="Biemont C."/>
            <person name="Skalli Z."/>
            <person name="Cattolico L."/>
            <person name="Poulain J."/>
            <person name="De Berardinis V."/>
            <person name="Cruaud C."/>
            <person name="Duprat S."/>
            <person name="Brottier P."/>
            <person name="Coutanceau J.-P."/>
            <person name="Gouzy J."/>
            <person name="Parra G."/>
            <person name="Lardier G."/>
            <person name="Chapple C."/>
            <person name="McKernan K.J."/>
            <person name="McEwan P."/>
            <person name="Bosak S."/>
            <person name="Kellis M."/>
            <person name="Volff J.-N."/>
            <person name="Guigo R."/>
            <person name="Zody M.C."/>
            <person name="Mesirov J."/>
            <person name="Lindblad-Toh K."/>
            <person name="Birren B."/>
            <person name="Nusbaum C."/>
            <person name="Kahn D."/>
            <person name="Robinson-Rechavi M."/>
            <person name="Laudet V."/>
            <person name="Schachter V."/>
            <person name="Quetier F."/>
            <person name="Saurin W."/>
            <person name="Scarpelli C."/>
            <person name="Wincker P."/>
            <person name="Lander E.S."/>
            <person name="Weissenbach J."/>
            <person name="Roest Crollius H."/>
        </authorList>
    </citation>
    <scope>NUCLEOTIDE SEQUENCE [LARGE SCALE GENOMIC DNA]</scope>
</reference>
<reference evidence="1" key="2">
    <citation type="submission" date="2004-02" db="EMBL/GenBank/DDBJ databases">
        <authorList>
            <consortium name="Genoscope"/>
            <consortium name="Whitehead Institute Centre for Genome Research"/>
        </authorList>
    </citation>
    <scope>NUCLEOTIDE SEQUENCE</scope>
</reference>
<dbReference type="InterPro" id="IPR031248">
    <property type="entry name" value="RNF213"/>
</dbReference>
<gene>
    <name evidence="1" type="ORF">GSTENG00022331001</name>
</gene>
<proteinExistence type="predicted"/>
<dbReference type="GO" id="GO:0006511">
    <property type="term" value="P:ubiquitin-dependent protein catabolic process"/>
    <property type="evidence" value="ECO:0007669"/>
    <property type="project" value="TreeGrafter"/>
</dbReference>
<dbReference type="PANTHER" id="PTHR22605:SF21">
    <property type="entry name" value="E3 UBIQUITIN-PROTEIN LIGASE RNF213-BETA"/>
    <property type="match status" value="1"/>
</dbReference>
<organism evidence="1">
    <name type="scientific">Tetraodon nigroviridis</name>
    <name type="common">Spotted green pufferfish</name>
    <name type="synonym">Chelonodon nigroviridis</name>
    <dbReference type="NCBI Taxonomy" id="99883"/>
    <lineage>
        <taxon>Eukaryota</taxon>
        <taxon>Metazoa</taxon>
        <taxon>Chordata</taxon>
        <taxon>Craniata</taxon>
        <taxon>Vertebrata</taxon>
        <taxon>Euteleostomi</taxon>
        <taxon>Actinopterygii</taxon>
        <taxon>Neopterygii</taxon>
        <taxon>Teleostei</taxon>
        <taxon>Neoteleostei</taxon>
        <taxon>Acanthomorphata</taxon>
        <taxon>Eupercaria</taxon>
        <taxon>Tetraodontiformes</taxon>
        <taxon>Tetradontoidea</taxon>
        <taxon>Tetraodontidae</taxon>
        <taxon>Tetraodon</taxon>
    </lineage>
</organism>
<dbReference type="GO" id="GO:0005829">
    <property type="term" value="C:cytosol"/>
    <property type="evidence" value="ECO:0007669"/>
    <property type="project" value="TreeGrafter"/>
</dbReference>
<name>Q4S8H8_TETNG</name>
<evidence type="ECO:0000313" key="1">
    <source>
        <dbReference type="EMBL" id="CAG03054.1"/>
    </source>
</evidence>
<dbReference type="KEGG" id="tng:GSTEN00022331G001"/>
<dbReference type="GO" id="GO:0002040">
    <property type="term" value="P:sprouting angiogenesis"/>
    <property type="evidence" value="ECO:0007669"/>
    <property type="project" value="TreeGrafter"/>
</dbReference>
<dbReference type="OrthoDB" id="2423195at2759"/>
<dbReference type="GO" id="GO:0004842">
    <property type="term" value="F:ubiquitin-protein transferase activity"/>
    <property type="evidence" value="ECO:0007669"/>
    <property type="project" value="InterPro"/>
</dbReference>
<comment type="caution">
    <text evidence="1">The sequence shown here is derived from an EMBL/GenBank/DDBJ whole genome shotgun (WGS) entry which is preliminary data.</text>
</comment>
<dbReference type="PANTHER" id="PTHR22605">
    <property type="entry name" value="RZ-TYPE DOMAIN-CONTAINING PROTEIN"/>
    <property type="match status" value="1"/>
</dbReference>
<accession>Q4S8H8</accession>
<sequence length="158" mass="17711">MQLVRRYLAGKPLIKEGTERYLNRHLQDFSVVLAEVRGNIRQAPLKGSVCAAVRTVLRSYTDVCDAIFVLEIGLRFLAKTGGDPQGHLLSFLTESLQLDSQISSTVAKSLGESRLKHSVFTWQLLTCWRSELMLKRKSPFSGCPPSSNRSCLRWNAEG</sequence>
<dbReference type="AlphaFoldDB" id="Q4S8H8"/>